<name>A0A834WSE8_9FABA</name>
<organism evidence="2 3">
    <name type="scientific">Senna tora</name>
    <dbReference type="NCBI Taxonomy" id="362788"/>
    <lineage>
        <taxon>Eukaryota</taxon>
        <taxon>Viridiplantae</taxon>
        <taxon>Streptophyta</taxon>
        <taxon>Embryophyta</taxon>
        <taxon>Tracheophyta</taxon>
        <taxon>Spermatophyta</taxon>
        <taxon>Magnoliopsida</taxon>
        <taxon>eudicotyledons</taxon>
        <taxon>Gunneridae</taxon>
        <taxon>Pentapetalae</taxon>
        <taxon>rosids</taxon>
        <taxon>fabids</taxon>
        <taxon>Fabales</taxon>
        <taxon>Fabaceae</taxon>
        <taxon>Caesalpinioideae</taxon>
        <taxon>Cassia clade</taxon>
        <taxon>Senna</taxon>
    </lineage>
</organism>
<reference evidence="2" key="1">
    <citation type="submission" date="2020-09" db="EMBL/GenBank/DDBJ databases">
        <title>Genome-Enabled Discovery of Anthraquinone Biosynthesis in Senna tora.</title>
        <authorList>
            <person name="Kang S.-H."/>
            <person name="Pandey R.P."/>
            <person name="Lee C.-M."/>
            <person name="Sim J.-S."/>
            <person name="Jeong J.-T."/>
            <person name="Choi B.-S."/>
            <person name="Jung M."/>
            <person name="Ginzburg D."/>
            <person name="Zhao K."/>
            <person name="Won S.Y."/>
            <person name="Oh T.-J."/>
            <person name="Yu Y."/>
            <person name="Kim N.-H."/>
            <person name="Lee O.R."/>
            <person name="Lee T.-H."/>
            <person name="Bashyal P."/>
            <person name="Kim T.-S."/>
            <person name="Lee W.-H."/>
            <person name="Kawkins C."/>
            <person name="Kim C.-K."/>
            <person name="Kim J.S."/>
            <person name="Ahn B.O."/>
            <person name="Rhee S.Y."/>
            <person name="Sohng J.K."/>
        </authorList>
    </citation>
    <scope>NUCLEOTIDE SEQUENCE</scope>
    <source>
        <tissue evidence="2">Leaf</tissue>
    </source>
</reference>
<keyword evidence="1" id="KW-0472">Membrane</keyword>
<dbReference type="EMBL" id="JAAIUW010000005">
    <property type="protein sequence ID" value="KAF7831696.1"/>
    <property type="molecule type" value="Genomic_DNA"/>
</dbReference>
<keyword evidence="1" id="KW-0812">Transmembrane</keyword>
<keyword evidence="2" id="KW-0675">Receptor</keyword>
<accession>A0A834WSE8</accession>
<protein>
    <submittedName>
        <fullName evidence="2">B-cell receptor-associated protein 31</fullName>
    </submittedName>
</protein>
<dbReference type="AlphaFoldDB" id="A0A834WSE8"/>
<gene>
    <name evidence="2" type="ORF">G2W53_014029</name>
</gene>
<evidence type="ECO:0000313" key="3">
    <source>
        <dbReference type="Proteomes" id="UP000634136"/>
    </source>
</evidence>
<dbReference type="Proteomes" id="UP000634136">
    <property type="component" value="Unassembled WGS sequence"/>
</dbReference>
<sequence>MGIGPATVKTIVGTTFVILLSSLMTIVKHYHHCQA</sequence>
<keyword evidence="1" id="KW-1133">Transmembrane helix</keyword>
<evidence type="ECO:0000256" key="1">
    <source>
        <dbReference type="SAM" id="Phobius"/>
    </source>
</evidence>
<proteinExistence type="predicted"/>
<evidence type="ECO:0000313" key="2">
    <source>
        <dbReference type="EMBL" id="KAF7831696.1"/>
    </source>
</evidence>
<keyword evidence="3" id="KW-1185">Reference proteome</keyword>
<feature type="transmembrane region" description="Helical" evidence="1">
    <location>
        <begin position="6"/>
        <end position="27"/>
    </location>
</feature>
<comment type="caution">
    <text evidence="2">The sequence shown here is derived from an EMBL/GenBank/DDBJ whole genome shotgun (WGS) entry which is preliminary data.</text>
</comment>